<protein>
    <recommendedName>
        <fullName evidence="6">Chromosome partition protein Smc</fullName>
    </recommendedName>
</protein>
<dbReference type="STRING" id="1006576.DTL3_1306"/>
<dbReference type="GO" id="GO:0006260">
    <property type="term" value="P:DNA replication"/>
    <property type="evidence" value="ECO:0007669"/>
    <property type="project" value="UniProtKB-UniRule"/>
</dbReference>
<dbReference type="Gene3D" id="3.30.70.1620">
    <property type="match status" value="1"/>
</dbReference>
<dbReference type="SMART" id="SM00968">
    <property type="entry name" value="SMC_hinge"/>
    <property type="match status" value="1"/>
</dbReference>
<dbReference type="PIRSF" id="PIRSF005719">
    <property type="entry name" value="SMC"/>
    <property type="match status" value="1"/>
</dbReference>
<dbReference type="PATRIC" id="fig|1006576.9.peg.1303"/>
<dbReference type="SUPFAM" id="SSF52540">
    <property type="entry name" value="P-loop containing nucleoside triphosphate hydrolases"/>
    <property type="match status" value="1"/>
</dbReference>
<dbReference type="InterPro" id="IPR036277">
    <property type="entry name" value="SMC_hinge_sf"/>
</dbReference>
<gene>
    <name evidence="6" type="primary">smc</name>
    <name evidence="8" type="ORF">DTL3_1306</name>
</gene>
<keyword evidence="5 6" id="KW-0238">DNA-binding</keyword>
<dbReference type="InterPro" id="IPR027417">
    <property type="entry name" value="P-loop_NTPase"/>
</dbReference>
<evidence type="ECO:0000259" key="7">
    <source>
        <dbReference type="SMART" id="SM00968"/>
    </source>
</evidence>
<accession>A0A0C7P2P4</accession>
<dbReference type="PANTHER" id="PTHR43977">
    <property type="entry name" value="STRUCTURAL MAINTENANCE OF CHROMOSOMES PROTEIN 3"/>
    <property type="match status" value="1"/>
</dbReference>
<keyword evidence="4 6" id="KW-0175">Coiled coil</keyword>
<dbReference type="GO" id="GO:0005694">
    <property type="term" value="C:chromosome"/>
    <property type="evidence" value="ECO:0007669"/>
    <property type="project" value="InterPro"/>
</dbReference>
<comment type="function">
    <text evidence="6">Required for chromosome condensation and partitioning.</text>
</comment>
<sequence length="1174" mass="136792">MRLLSLEIEGFKSFGRRTVFNLDKNIIAIIGPNGSGKSNIVDAIRWLLGEQSQKQMRISEKTDILFSGSNNLNSSNEARVSLILVNDDNKTVKISKTLERNSYNKYYVDSKQVTLKELQSVFDTGIGKNFYSIIGQGQIGEIVNASPEDIRNIVLDASNIANYLEKKENSLRLLEKANVNLERINDVLFIVDKRLKSLSIRAGRAKKYLEYVEEIKKIGKVYFGVSKVKFMNQIKTYEDKLNDNSEKIKELLSQLFEIERKYRSLKDEIESVDKQLSTSGDLVENYRQRLQLIEKEKLSLSDKLNSLNSQLLNKKWENKSLEEKIVDLEEKLSTLNEQVNKYRIEKEEKEKLYNLRLEEREQSLKILQQREDRLKELEKNLLNIEPIIKELTNNIEKNRIQFTNNNNKISLLYEQKNSLELSSTEIKEKLQDLERELSKTENFESKLEESTKNETLDLKETEDRYNLIHSEIIKMQEKEREKNFNYINLKRQINEYEGYSEVTKEFFKKFGTDSNVVDVVANLIKTDEKYEEAVSTIAGARLQNVVIKNSGKAKEYLEYLKQNTNGKITFLPMDLLRTRVSLKKSFLNEPGVIDFVLDIVTFDDSYRTVMEYVFSNALLVDNLDTAIRISKMNYNGNIVTLSGELVSGYGAITGGKSKYDYSSFLLKRKREMHELEEELEKIREEINKKSNVLNALGEEVKVKQERLENLRDKLRNLYATKNIHLSEYKRMKEEEEKINVQIKQVQEKLLKCEEENTYYTNSMQDFKIKLEEYQHQQSSLKEEKNAIVKHIDSLKEELSSKDKKIVEYKIELEAAIEKYEYFRKEYNELSEDLIKTKRSMEELAQETSKINQEINKINDTFESLENDNKFLNDEISRLFDIMKASRSGKHDKSKSLEKYENQRNELKESVNKIREENQKLEYEIKDVNNNIKFLVEKAKNLGIQEEDFELKDLPENDIKALENRLIDLEDSLKKLGSVDLTVLDEYEDVQKEYEENKKNKDDILSSINSLKSSIKKLDEEAESQFSVFFQQLNSEFGSFISKLFPNGYGELNLLGEGKTFEKGIQISVKKAGRNFQKLSLFSGGEKALIAIAFLFALINLNPSPFYILDEIDAPLDDINTAKVADLILENSQKSQFLIITHNKLMMEIAEIFYGITMKDGVTYVVPVDFKELER</sequence>
<feature type="binding site" evidence="6">
    <location>
        <begin position="32"/>
        <end position="39"/>
    </location>
    <ligand>
        <name>ATP</name>
        <dbReference type="ChEBI" id="CHEBI:30616"/>
    </ligand>
</feature>
<dbReference type="Pfam" id="PF06470">
    <property type="entry name" value="SMC_hinge"/>
    <property type="match status" value="1"/>
</dbReference>
<dbReference type="NCBIfam" id="TIGR02168">
    <property type="entry name" value="SMC_prok_B"/>
    <property type="match status" value="1"/>
</dbReference>
<evidence type="ECO:0000256" key="1">
    <source>
        <dbReference type="ARBA" id="ARBA00022490"/>
    </source>
</evidence>
<evidence type="ECO:0000256" key="6">
    <source>
        <dbReference type="HAMAP-Rule" id="MF_01894"/>
    </source>
</evidence>
<keyword evidence="9" id="KW-1185">Reference proteome</keyword>
<dbReference type="SUPFAM" id="SSF75553">
    <property type="entry name" value="Smc hinge domain"/>
    <property type="match status" value="1"/>
</dbReference>
<name>A0A0C7P2P4_DEFTU</name>
<evidence type="ECO:0000256" key="2">
    <source>
        <dbReference type="ARBA" id="ARBA00022741"/>
    </source>
</evidence>
<dbReference type="KEGG" id="dtn:DTL3_1306"/>
<evidence type="ECO:0000313" key="9">
    <source>
        <dbReference type="Proteomes" id="UP000032809"/>
    </source>
</evidence>
<proteinExistence type="inferred from homology"/>
<dbReference type="GO" id="GO:0016887">
    <property type="term" value="F:ATP hydrolysis activity"/>
    <property type="evidence" value="ECO:0007669"/>
    <property type="project" value="InterPro"/>
</dbReference>
<keyword evidence="1 6" id="KW-0963">Cytoplasm</keyword>
<keyword evidence="3 6" id="KW-0067">ATP-binding</keyword>
<dbReference type="InterPro" id="IPR024704">
    <property type="entry name" value="SMC"/>
</dbReference>
<dbReference type="GO" id="GO:0005524">
    <property type="term" value="F:ATP binding"/>
    <property type="evidence" value="ECO:0007669"/>
    <property type="project" value="UniProtKB-UniRule"/>
</dbReference>
<dbReference type="Gene3D" id="3.40.50.300">
    <property type="entry name" value="P-loop containing nucleotide triphosphate hydrolases"/>
    <property type="match status" value="2"/>
</dbReference>
<dbReference type="GO" id="GO:0003677">
    <property type="term" value="F:DNA binding"/>
    <property type="evidence" value="ECO:0007669"/>
    <property type="project" value="UniProtKB-UniRule"/>
</dbReference>
<feature type="coiled-coil region" evidence="6">
    <location>
        <begin position="234"/>
        <end position="478"/>
    </location>
</feature>
<dbReference type="InterPro" id="IPR003395">
    <property type="entry name" value="RecF/RecN/SMC_N"/>
</dbReference>
<dbReference type="Proteomes" id="UP000032809">
    <property type="component" value="Chromosome I"/>
</dbReference>
<dbReference type="HOGENOM" id="CLU_001042_2_2_0"/>
<dbReference type="GO" id="GO:0030261">
    <property type="term" value="P:chromosome condensation"/>
    <property type="evidence" value="ECO:0007669"/>
    <property type="project" value="InterPro"/>
</dbReference>
<dbReference type="RefSeq" id="WP_045088014.1">
    <property type="nucleotide sequence ID" value="NZ_LN824141.1"/>
</dbReference>
<dbReference type="Pfam" id="PF02463">
    <property type="entry name" value="SMC_N"/>
    <property type="match status" value="1"/>
</dbReference>
<dbReference type="GO" id="GO:0005737">
    <property type="term" value="C:cytoplasm"/>
    <property type="evidence" value="ECO:0007669"/>
    <property type="project" value="UniProtKB-SubCell"/>
</dbReference>
<dbReference type="EMBL" id="LN824141">
    <property type="protein sequence ID" value="CEP78600.1"/>
    <property type="molecule type" value="Genomic_DNA"/>
</dbReference>
<keyword evidence="2 6" id="KW-0547">Nucleotide-binding</keyword>
<reference evidence="9" key="1">
    <citation type="submission" date="2014-11" db="EMBL/GenBank/DDBJ databases">
        <authorList>
            <person name="Wibberg D."/>
        </authorList>
    </citation>
    <scope>NUCLEOTIDE SEQUENCE [LARGE SCALE GENOMIC DNA]</scope>
    <source>
        <strain evidence="9">L3</strain>
    </source>
</reference>
<feature type="coiled-coil region" evidence="6">
    <location>
        <begin position="665"/>
        <end position="1003"/>
    </location>
</feature>
<evidence type="ECO:0000313" key="8">
    <source>
        <dbReference type="EMBL" id="CEP78600.1"/>
    </source>
</evidence>
<comment type="subcellular location">
    <subcellularLocation>
        <location evidence="6">Cytoplasm</location>
    </subcellularLocation>
</comment>
<dbReference type="AlphaFoldDB" id="A0A0C7P2P4"/>
<evidence type="ECO:0000256" key="4">
    <source>
        <dbReference type="ARBA" id="ARBA00023054"/>
    </source>
</evidence>
<dbReference type="GO" id="GO:0007059">
    <property type="term" value="P:chromosome segregation"/>
    <property type="evidence" value="ECO:0007669"/>
    <property type="project" value="UniProtKB-UniRule"/>
</dbReference>
<comment type="similarity">
    <text evidence="6">Belongs to the SMC family.</text>
</comment>
<dbReference type="GO" id="GO:0007062">
    <property type="term" value="P:sister chromatid cohesion"/>
    <property type="evidence" value="ECO:0007669"/>
    <property type="project" value="InterPro"/>
</dbReference>
<dbReference type="Gene3D" id="1.20.1060.20">
    <property type="match status" value="1"/>
</dbReference>
<dbReference type="OrthoDB" id="9808768at2"/>
<feature type="domain" description="SMC hinge" evidence="7">
    <location>
        <begin position="514"/>
        <end position="630"/>
    </location>
</feature>
<dbReference type="HAMAP" id="MF_01894">
    <property type="entry name" value="Smc_prok"/>
    <property type="match status" value="1"/>
</dbReference>
<organism evidence="8 9">
    <name type="scientific">Defluviitoga tunisiensis</name>
    <dbReference type="NCBI Taxonomy" id="1006576"/>
    <lineage>
        <taxon>Bacteria</taxon>
        <taxon>Thermotogati</taxon>
        <taxon>Thermotogota</taxon>
        <taxon>Thermotogae</taxon>
        <taxon>Petrotogales</taxon>
        <taxon>Petrotogaceae</taxon>
        <taxon>Defluviitoga</taxon>
    </lineage>
</organism>
<dbReference type="InterPro" id="IPR011890">
    <property type="entry name" value="SMC_prok"/>
</dbReference>
<dbReference type="InterPro" id="IPR010935">
    <property type="entry name" value="SMC_hinge"/>
</dbReference>
<evidence type="ECO:0000256" key="5">
    <source>
        <dbReference type="ARBA" id="ARBA00023125"/>
    </source>
</evidence>
<comment type="domain">
    <text evidence="6">Contains large globular domains required for ATP hydrolysis at each terminus and a third globular domain forming a flexible hinge near the middle of the molecule. These domains are separated by coiled-coil structures.</text>
</comment>
<evidence type="ECO:0000256" key="3">
    <source>
        <dbReference type="ARBA" id="ARBA00022840"/>
    </source>
</evidence>
<comment type="subunit">
    <text evidence="6">Homodimer.</text>
</comment>